<evidence type="ECO:0000313" key="2">
    <source>
        <dbReference type="EMBL" id="GIJ28548.1"/>
    </source>
</evidence>
<dbReference type="PANTHER" id="PTHR39173:SF1">
    <property type="entry name" value="ACETYLTRANSFERASE"/>
    <property type="match status" value="1"/>
</dbReference>
<evidence type="ECO:0000313" key="3">
    <source>
        <dbReference type="Proteomes" id="UP000653076"/>
    </source>
</evidence>
<accession>A0ABQ4JEL9</accession>
<gene>
    <name evidence="2" type="ORF">Vqi01_37100</name>
</gene>
<dbReference type="Gene3D" id="3.40.630.30">
    <property type="match status" value="1"/>
</dbReference>
<dbReference type="InterPro" id="IPR000182">
    <property type="entry name" value="GNAT_dom"/>
</dbReference>
<dbReference type="SUPFAM" id="SSF55729">
    <property type="entry name" value="Acyl-CoA N-acyltransferases (Nat)"/>
    <property type="match status" value="1"/>
</dbReference>
<dbReference type="EMBL" id="BOPC01000050">
    <property type="protein sequence ID" value="GIJ28548.1"/>
    <property type="molecule type" value="Genomic_DNA"/>
</dbReference>
<evidence type="ECO:0000259" key="1">
    <source>
        <dbReference type="Pfam" id="PF00583"/>
    </source>
</evidence>
<organism evidence="2 3">
    <name type="scientific">Micromonospora qiuiae</name>
    <dbReference type="NCBI Taxonomy" id="502268"/>
    <lineage>
        <taxon>Bacteria</taxon>
        <taxon>Bacillati</taxon>
        <taxon>Actinomycetota</taxon>
        <taxon>Actinomycetes</taxon>
        <taxon>Micromonosporales</taxon>
        <taxon>Micromonosporaceae</taxon>
        <taxon>Micromonospora</taxon>
    </lineage>
</organism>
<name>A0ABQ4JEL9_9ACTN</name>
<dbReference type="Proteomes" id="UP000653076">
    <property type="component" value="Unassembled WGS sequence"/>
</dbReference>
<feature type="domain" description="N-acetyltransferase" evidence="1">
    <location>
        <begin position="25"/>
        <end position="72"/>
    </location>
</feature>
<dbReference type="Pfam" id="PF00583">
    <property type="entry name" value="Acetyltransf_1"/>
    <property type="match status" value="1"/>
</dbReference>
<proteinExistence type="predicted"/>
<protein>
    <recommendedName>
        <fullName evidence="1">N-acetyltransferase domain-containing protein</fullName>
    </recommendedName>
</protein>
<sequence>MVVTLAQRGDSRHALFDPAAGNGMRPSTRGRGRAAWALGKALHRAHRRGMSRCLITCKDHNLASARVIERHGGALEDVRDTELGRIRRYWVELPVDRSRNDTTV</sequence>
<dbReference type="PANTHER" id="PTHR39173">
    <property type="entry name" value="ACETYLTRANSFERASE"/>
    <property type="match status" value="1"/>
</dbReference>
<keyword evidence="3" id="KW-1185">Reference proteome</keyword>
<reference evidence="2 3" key="1">
    <citation type="submission" date="2021-01" db="EMBL/GenBank/DDBJ databases">
        <title>Whole genome shotgun sequence of Verrucosispora qiuiae NBRC 106684.</title>
        <authorList>
            <person name="Komaki H."/>
            <person name="Tamura T."/>
        </authorList>
    </citation>
    <scope>NUCLEOTIDE SEQUENCE [LARGE SCALE GENOMIC DNA]</scope>
    <source>
        <strain evidence="2 3">NBRC 106684</strain>
    </source>
</reference>
<dbReference type="InterPro" id="IPR016181">
    <property type="entry name" value="Acyl_CoA_acyltransferase"/>
</dbReference>
<comment type="caution">
    <text evidence="2">The sequence shown here is derived from an EMBL/GenBank/DDBJ whole genome shotgun (WGS) entry which is preliminary data.</text>
</comment>